<protein>
    <submittedName>
        <fullName evidence="1">Uncharacterized protein</fullName>
    </submittedName>
</protein>
<evidence type="ECO:0000313" key="1">
    <source>
        <dbReference type="EMBL" id="MBB3727721.1"/>
    </source>
</evidence>
<comment type="caution">
    <text evidence="1">The sequence shown here is derived from an EMBL/GenBank/DDBJ whole genome shotgun (WGS) entry which is preliminary data.</text>
</comment>
<gene>
    <name evidence="1" type="ORF">FHR33_003581</name>
</gene>
<dbReference type="EMBL" id="JACIBV010000001">
    <property type="protein sequence ID" value="MBB3727721.1"/>
    <property type="molecule type" value="Genomic_DNA"/>
</dbReference>
<sequence length="68" mass="7482">MDWALSALLRTDERGWTSGVRMNVGKDERGLRALGVGLWMDKLGWMGGAADGRAETDERGCGWTGLRE</sequence>
<proteinExistence type="predicted"/>
<accession>A0A7W5V4I9</accession>
<keyword evidence="2" id="KW-1185">Reference proteome</keyword>
<reference evidence="1 2" key="1">
    <citation type="submission" date="2020-08" db="EMBL/GenBank/DDBJ databases">
        <title>Sequencing the genomes of 1000 actinobacteria strains.</title>
        <authorList>
            <person name="Klenk H.-P."/>
        </authorList>
    </citation>
    <scope>NUCLEOTIDE SEQUENCE [LARGE SCALE GENOMIC DNA]</scope>
    <source>
        <strain evidence="1 2">DSM 44320</strain>
    </source>
</reference>
<name>A0A7W5V4I9_9ACTN</name>
<dbReference type="Proteomes" id="UP000579945">
    <property type="component" value="Unassembled WGS sequence"/>
</dbReference>
<organism evidence="1 2">
    <name type="scientific">Nonomuraea dietziae</name>
    <dbReference type="NCBI Taxonomy" id="65515"/>
    <lineage>
        <taxon>Bacteria</taxon>
        <taxon>Bacillati</taxon>
        <taxon>Actinomycetota</taxon>
        <taxon>Actinomycetes</taxon>
        <taxon>Streptosporangiales</taxon>
        <taxon>Streptosporangiaceae</taxon>
        <taxon>Nonomuraea</taxon>
    </lineage>
</organism>
<evidence type="ECO:0000313" key="2">
    <source>
        <dbReference type="Proteomes" id="UP000579945"/>
    </source>
</evidence>
<dbReference type="AlphaFoldDB" id="A0A7W5V4I9"/>